<evidence type="ECO:0000256" key="1">
    <source>
        <dbReference type="PROSITE-ProRule" id="PRU00289"/>
    </source>
</evidence>
<reference evidence="3 4" key="1">
    <citation type="journal article" date="2013" name="ISME J.">
        <title>Multifactorial diversity sustains microbial community stability.</title>
        <authorList>
            <person name="Erkus O."/>
            <person name="de Jager V.C."/>
            <person name="Spus M."/>
            <person name="van Alen-Boerrigter I.J."/>
            <person name="van Rijswijck I.M."/>
            <person name="Hazelwood L."/>
            <person name="Janssen P.W."/>
            <person name="van Hijum S.A."/>
            <person name="Kleerebezem M."/>
            <person name="Smid E.J."/>
        </authorList>
    </citation>
    <scope>NUCLEOTIDE SEQUENCE [LARGE SCALE GENOMIC DNA]</scope>
    <source>
        <strain evidence="3 4">TIFN3</strain>
    </source>
</reference>
<gene>
    <name evidence="3" type="ORF">LLT3_02025</name>
</gene>
<dbReference type="AlphaFoldDB" id="T0WSL7"/>
<dbReference type="InterPro" id="IPR002543">
    <property type="entry name" value="FtsK_dom"/>
</dbReference>
<dbReference type="EMBL" id="ATBE01000117">
    <property type="protein sequence ID" value="EQC95608.1"/>
    <property type="molecule type" value="Genomic_DNA"/>
</dbReference>
<comment type="caution">
    <text evidence="3">The sequence shown here is derived from an EMBL/GenBank/DDBJ whole genome shotgun (WGS) entry which is preliminary data.</text>
</comment>
<organism evidence="3 4">
    <name type="scientific">Lactococcus cremoris subsp. cremoris TIFN3</name>
    <dbReference type="NCBI Taxonomy" id="1234873"/>
    <lineage>
        <taxon>Bacteria</taxon>
        <taxon>Bacillati</taxon>
        <taxon>Bacillota</taxon>
        <taxon>Bacilli</taxon>
        <taxon>Lactobacillales</taxon>
        <taxon>Streptococcaceae</taxon>
        <taxon>Lactococcus</taxon>
        <taxon>Lactococcus cremoris subsp. cremoris</taxon>
    </lineage>
</organism>
<protein>
    <recommendedName>
        <fullName evidence="2">FtsK domain-containing protein</fullName>
    </recommendedName>
</protein>
<evidence type="ECO:0000259" key="2">
    <source>
        <dbReference type="PROSITE" id="PS50901"/>
    </source>
</evidence>
<dbReference type="InterPro" id="IPR027417">
    <property type="entry name" value="P-loop_NTPase"/>
</dbReference>
<keyword evidence="1" id="KW-0067">ATP-binding</keyword>
<evidence type="ECO:0000313" key="4">
    <source>
        <dbReference type="Proteomes" id="UP000015664"/>
    </source>
</evidence>
<dbReference type="PATRIC" id="fig|1234873.3.peg.804"/>
<keyword evidence="1" id="KW-0547">Nucleotide-binding</keyword>
<feature type="domain" description="FtsK" evidence="2">
    <location>
        <begin position="7"/>
        <end position="204"/>
    </location>
</feature>
<dbReference type="Gene3D" id="3.40.50.300">
    <property type="entry name" value="P-loop containing nucleotide triphosphate hydrolases"/>
    <property type="match status" value="1"/>
</dbReference>
<proteinExistence type="predicted"/>
<dbReference type="GO" id="GO:0005524">
    <property type="term" value="F:ATP binding"/>
    <property type="evidence" value="ECO:0007669"/>
    <property type="project" value="UniProtKB-UniRule"/>
</dbReference>
<dbReference type="Proteomes" id="UP000015664">
    <property type="component" value="Unassembled WGS sequence"/>
</dbReference>
<dbReference type="PROSITE" id="PS50901">
    <property type="entry name" value="FTSK"/>
    <property type="match status" value="1"/>
</dbReference>
<name>T0WSL7_LACLC</name>
<dbReference type="GO" id="GO:0003677">
    <property type="term" value="F:DNA binding"/>
    <property type="evidence" value="ECO:0007669"/>
    <property type="project" value="InterPro"/>
</dbReference>
<feature type="binding site" evidence="1">
    <location>
        <begin position="25"/>
        <end position="32"/>
    </location>
    <ligand>
        <name>ATP</name>
        <dbReference type="ChEBI" id="CHEBI:30616"/>
    </ligand>
</feature>
<evidence type="ECO:0000313" key="3">
    <source>
        <dbReference type="EMBL" id="EQC95608.1"/>
    </source>
</evidence>
<sequence>MPKIRLTEQIELNLSGQANNLICVGPVGSGKTQLLYHVLMSLYAQDCVVYAADLKGGAGGSFYSLVRYNAENGEDYAINNAENFDRVLDMLLETMKIRYQSFANPNVPLDVKASDLNSNWKPIYLLVDEYSSGLAILKKSKSTRDLGERIERKLLQLVQQSRQAEIGIILSFQYLKADTLPKEISDQMMKIGLGAGLSTQSKIQLFDKAVNLPRGDFSEGVFAGYVQRPTDINPLYFQCPDLSNVDFRQILSQIVMSKDNQSVQS</sequence>
<dbReference type="SUPFAM" id="SSF52540">
    <property type="entry name" value="P-loop containing nucleoside triphosphate hydrolases"/>
    <property type="match status" value="1"/>
</dbReference>
<accession>T0WSL7</accession>